<evidence type="ECO:0000313" key="2">
    <source>
        <dbReference type="Proteomes" id="UP000008281"/>
    </source>
</evidence>
<dbReference type="HOGENOM" id="CLU_2981089_0_0_1"/>
<dbReference type="AlphaFoldDB" id="E3NHN1"/>
<keyword evidence="2" id="KW-1185">Reference proteome</keyword>
<dbReference type="EMBL" id="DS268682">
    <property type="protein sequence ID" value="EFO98332.1"/>
    <property type="molecule type" value="Genomic_DNA"/>
</dbReference>
<name>E3NHN1_CAERE</name>
<dbReference type="Proteomes" id="UP000008281">
    <property type="component" value="Unassembled WGS sequence"/>
</dbReference>
<proteinExistence type="predicted"/>
<reference evidence="1" key="1">
    <citation type="submission" date="2007-07" db="EMBL/GenBank/DDBJ databases">
        <title>PCAP assembly of the Caenorhabditis remanei genome.</title>
        <authorList>
            <consortium name="The Caenorhabditis remanei Sequencing Consortium"/>
            <person name="Wilson R.K."/>
        </authorList>
    </citation>
    <scope>NUCLEOTIDE SEQUENCE [LARGE SCALE GENOMIC DNA]</scope>
    <source>
        <strain evidence="1">PB4641</strain>
    </source>
</reference>
<accession>E3NHN1</accession>
<protein>
    <submittedName>
        <fullName evidence="1">Uncharacterized protein</fullName>
    </submittedName>
</protein>
<organism evidence="2">
    <name type="scientific">Caenorhabditis remanei</name>
    <name type="common">Caenorhabditis vulgaris</name>
    <dbReference type="NCBI Taxonomy" id="31234"/>
    <lineage>
        <taxon>Eukaryota</taxon>
        <taxon>Metazoa</taxon>
        <taxon>Ecdysozoa</taxon>
        <taxon>Nematoda</taxon>
        <taxon>Chromadorea</taxon>
        <taxon>Rhabditida</taxon>
        <taxon>Rhabditina</taxon>
        <taxon>Rhabditomorpha</taxon>
        <taxon>Rhabditoidea</taxon>
        <taxon>Rhabditidae</taxon>
        <taxon>Peloderinae</taxon>
        <taxon>Caenorhabditis</taxon>
    </lineage>
</organism>
<evidence type="ECO:0000313" key="1">
    <source>
        <dbReference type="EMBL" id="EFO98332.1"/>
    </source>
</evidence>
<dbReference type="InParanoid" id="E3NHN1"/>
<gene>
    <name evidence="1" type="ORF">CRE_24826</name>
</gene>
<sequence length="58" mass="6755">MSKTKCKKVLPAPGVEPQTLRTIIPPFFFILKCPVWSENVYNPFFIVKSLQKKCKEKK</sequence>